<reference evidence="1 3" key="2">
    <citation type="journal article" date="2014" name="BMC Genomics">
        <title>An improved genome release (version Mt4.0) for the model legume Medicago truncatula.</title>
        <authorList>
            <person name="Tang H."/>
            <person name="Krishnakumar V."/>
            <person name="Bidwell S."/>
            <person name="Rosen B."/>
            <person name="Chan A."/>
            <person name="Zhou S."/>
            <person name="Gentzbittel L."/>
            <person name="Childs K.L."/>
            <person name="Yandell M."/>
            <person name="Gundlach H."/>
            <person name="Mayer K.F."/>
            <person name="Schwartz D.C."/>
            <person name="Town C.D."/>
        </authorList>
    </citation>
    <scope>GENOME REANNOTATION</scope>
    <source>
        <strain evidence="2 3">cv. Jemalong A17</strain>
    </source>
</reference>
<organism evidence="1 3">
    <name type="scientific">Medicago truncatula</name>
    <name type="common">Barrel medic</name>
    <name type="synonym">Medicago tribuloides</name>
    <dbReference type="NCBI Taxonomy" id="3880"/>
    <lineage>
        <taxon>Eukaryota</taxon>
        <taxon>Viridiplantae</taxon>
        <taxon>Streptophyta</taxon>
        <taxon>Embryophyta</taxon>
        <taxon>Tracheophyta</taxon>
        <taxon>Spermatophyta</taxon>
        <taxon>Magnoliopsida</taxon>
        <taxon>eudicotyledons</taxon>
        <taxon>Gunneridae</taxon>
        <taxon>Pentapetalae</taxon>
        <taxon>rosids</taxon>
        <taxon>fabids</taxon>
        <taxon>Fabales</taxon>
        <taxon>Fabaceae</taxon>
        <taxon>Papilionoideae</taxon>
        <taxon>50 kb inversion clade</taxon>
        <taxon>NPAAA clade</taxon>
        <taxon>Hologalegina</taxon>
        <taxon>IRL clade</taxon>
        <taxon>Trifolieae</taxon>
        <taxon>Medicago</taxon>
    </lineage>
</organism>
<sequence length="78" mass="8550">MLSLSMIVSWSKEIIANYADSSVFLLENFANGNTKMMEKTAPYLHYGSVSAKKGSGFVKIYSKCQFQALPLLDGAHGI</sequence>
<reference evidence="2" key="3">
    <citation type="submission" date="2015-04" db="UniProtKB">
        <authorList>
            <consortium name="EnsemblPlants"/>
        </authorList>
    </citation>
    <scope>IDENTIFICATION</scope>
    <source>
        <strain evidence="2">cv. Jemalong A17</strain>
    </source>
</reference>
<dbReference type="AlphaFoldDB" id="G7KP20"/>
<evidence type="ECO:0000313" key="3">
    <source>
        <dbReference type="Proteomes" id="UP000002051"/>
    </source>
</evidence>
<dbReference type="HOGENOM" id="CLU_2625733_0_0_1"/>
<proteinExistence type="predicted"/>
<name>G7KP20_MEDTR</name>
<reference evidence="1 3" key="1">
    <citation type="journal article" date="2011" name="Nature">
        <title>The Medicago genome provides insight into the evolution of rhizobial symbioses.</title>
        <authorList>
            <person name="Young N.D."/>
            <person name="Debelle F."/>
            <person name="Oldroyd G.E."/>
            <person name="Geurts R."/>
            <person name="Cannon S.B."/>
            <person name="Udvardi M.K."/>
            <person name="Benedito V.A."/>
            <person name="Mayer K.F."/>
            <person name="Gouzy J."/>
            <person name="Schoof H."/>
            <person name="Van de Peer Y."/>
            <person name="Proost S."/>
            <person name="Cook D.R."/>
            <person name="Meyers B.C."/>
            <person name="Spannagl M."/>
            <person name="Cheung F."/>
            <person name="De Mita S."/>
            <person name="Krishnakumar V."/>
            <person name="Gundlach H."/>
            <person name="Zhou S."/>
            <person name="Mudge J."/>
            <person name="Bharti A.K."/>
            <person name="Murray J.D."/>
            <person name="Naoumkina M.A."/>
            <person name="Rosen B."/>
            <person name="Silverstein K.A."/>
            <person name="Tang H."/>
            <person name="Rombauts S."/>
            <person name="Zhao P.X."/>
            <person name="Zhou P."/>
            <person name="Barbe V."/>
            <person name="Bardou P."/>
            <person name="Bechner M."/>
            <person name="Bellec A."/>
            <person name="Berger A."/>
            <person name="Berges H."/>
            <person name="Bidwell S."/>
            <person name="Bisseling T."/>
            <person name="Choisne N."/>
            <person name="Couloux A."/>
            <person name="Denny R."/>
            <person name="Deshpande S."/>
            <person name="Dai X."/>
            <person name="Doyle J.J."/>
            <person name="Dudez A.M."/>
            <person name="Farmer A.D."/>
            <person name="Fouteau S."/>
            <person name="Franken C."/>
            <person name="Gibelin C."/>
            <person name="Gish J."/>
            <person name="Goldstein S."/>
            <person name="Gonzalez A.J."/>
            <person name="Green P.J."/>
            <person name="Hallab A."/>
            <person name="Hartog M."/>
            <person name="Hua A."/>
            <person name="Humphray S.J."/>
            <person name="Jeong D.H."/>
            <person name="Jing Y."/>
            <person name="Jocker A."/>
            <person name="Kenton S.M."/>
            <person name="Kim D.J."/>
            <person name="Klee K."/>
            <person name="Lai H."/>
            <person name="Lang C."/>
            <person name="Lin S."/>
            <person name="Macmil S.L."/>
            <person name="Magdelenat G."/>
            <person name="Matthews L."/>
            <person name="McCorrison J."/>
            <person name="Monaghan E.L."/>
            <person name="Mun J.H."/>
            <person name="Najar F.Z."/>
            <person name="Nicholson C."/>
            <person name="Noirot C."/>
            <person name="O'Bleness M."/>
            <person name="Paule C.R."/>
            <person name="Poulain J."/>
            <person name="Prion F."/>
            <person name="Qin B."/>
            <person name="Qu C."/>
            <person name="Retzel E.F."/>
            <person name="Riddle C."/>
            <person name="Sallet E."/>
            <person name="Samain S."/>
            <person name="Samson N."/>
            <person name="Sanders I."/>
            <person name="Saurat O."/>
            <person name="Scarpelli C."/>
            <person name="Schiex T."/>
            <person name="Segurens B."/>
            <person name="Severin A.J."/>
            <person name="Sherrier D.J."/>
            <person name="Shi R."/>
            <person name="Sims S."/>
            <person name="Singer S.R."/>
            <person name="Sinharoy S."/>
            <person name="Sterck L."/>
            <person name="Viollet A."/>
            <person name="Wang B.B."/>
            <person name="Wang K."/>
            <person name="Wang M."/>
            <person name="Wang X."/>
            <person name="Warfsmann J."/>
            <person name="Weissenbach J."/>
            <person name="White D.D."/>
            <person name="White J.D."/>
            <person name="Wiley G.B."/>
            <person name="Wincker P."/>
            <person name="Xing Y."/>
            <person name="Yang L."/>
            <person name="Yao Z."/>
            <person name="Ying F."/>
            <person name="Zhai J."/>
            <person name="Zhou L."/>
            <person name="Zuber A."/>
            <person name="Denarie J."/>
            <person name="Dixon R.A."/>
            <person name="May G.D."/>
            <person name="Schwartz D.C."/>
            <person name="Rogers J."/>
            <person name="Quetier F."/>
            <person name="Town C.D."/>
            <person name="Roe B.A."/>
        </authorList>
    </citation>
    <scope>NUCLEOTIDE SEQUENCE [LARGE SCALE GENOMIC DNA]</scope>
    <source>
        <strain evidence="1">A17</strain>
        <strain evidence="2 3">cv. Jemalong A17</strain>
    </source>
</reference>
<dbReference type="PaxDb" id="3880-AES76816"/>
<gene>
    <name evidence="1" type="ordered locus">MTR_6g087560</name>
</gene>
<protein>
    <submittedName>
        <fullName evidence="1 2">Uncharacterized protein</fullName>
    </submittedName>
</protein>
<dbReference type="Proteomes" id="UP000002051">
    <property type="component" value="Chromosome 6"/>
</dbReference>
<keyword evidence="3" id="KW-1185">Reference proteome</keyword>
<accession>G7KP20</accession>
<evidence type="ECO:0000313" key="2">
    <source>
        <dbReference type="EnsemblPlants" id="AES76816"/>
    </source>
</evidence>
<dbReference type="EMBL" id="CM001222">
    <property type="protein sequence ID" value="AES76816.1"/>
    <property type="molecule type" value="Genomic_DNA"/>
</dbReference>
<dbReference type="EnsemblPlants" id="AES76816">
    <property type="protein sequence ID" value="AES76816"/>
    <property type="gene ID" value="MTR_6g087560"/>
</dbReference>
<evidence type="ECO:0000313" key="1">
    <source>
        <dbReference type="EMBL" id="AES76816.1"/>
    </source>
</evidence>